<evidence type="ECO:0000313" key="2">
    <source>
        <dbReference type="Proteomes" id="UP000694906"/>
    </source>
</evidence>
<dbReference type="GeneID" id="101706637"/>
<feature type="region of interest" description="Disordered" evidence="1">
    <location>
        <begin position="68"/>
        <end position="89"/>
    </location>
</feature>
<feature type="region of interest" description="Disordered" evidence="1">
    <location>
        <begin position="101"/>
        <end position="131"/>
    </location>
</feature>
<dbReference type="KEGG" id="hgl:101706637"/>
<dbReference type="RefSeq" id="XP_004870756.1">
    <property type="nucleotide sequence ID" value="XM_004870699.1"/>
</dbReference>
<keyword evidence="2" id="KW-1185">Reference proteome</keyword>
<protein>
    <submittedName>
        <fullName evidence="3">Uncharacterized protein</fullName>
    </submittedName>
</protein>
<accession>A0AAX6QC24</accession>
<sequence length="192" mass="20238">MHRARHPPPPVRAPYTLHGPERLPRRFRRACATQRPRLFLEVPGVRIGAGARVRAGEGAGIPSLCRARPRCRRRPSGGRRGGCVPSGPVPALRTALATAAPAAARLGPRPQEAPHTPNPGPRSASRKDERGARRVLLRGVRAGGDPGDPSSVGPAGEHRCRALACSAPGPGLARAGSSWAQQIRQRGGALRL</sequence>
<proteinExistence type="predicted"/>
<reference evidence="3" key="1">
    <citation type="submission" date="2025-08" db="UniProtKB">
        <authorList>
            <consortium name="RefSeq"/>
        </authorList>
    </citation>
    <scope>IDENTIFICATION</scope>
</reference>
<gene>
    <name evidence="3" type="primary">LOC101706637</name>
</gene>
<name>A0AAX6QC24_HETGA</name>
<feature type="compositionally biased region" description="Basic residues" evidence="1">
    <location>
        <begin position="68"/>
        <end position="77"/>
    </location>
</feature>
<dbReference type="AlphaFoldDB" id="A0AAX6QC24"/>
<evidence type="ECO:0000313" key="3">
    <source>
        <dbReference type="RefSeq" id="XP_004870756.1"/>
    </source>
</evidence>
<organism evidence="2 3">
    <name type="scientific">Heterocephalus glaber</name>
    <name type="common">Naked mole rat</name>
    <dbReference type="NCBI Taxonomy" id="10181"/>
    <lineage>
        <taxon>Eukaryota</taxon>
        <taxon>Metazoa</taxon>
        <taxon>Chordata</taxon>
        <taxon>Craniata</taxon>
        <taxon>Vertebrata</taxon>
        <taxon>Euteleostomi</taxon>
        <taxon>Mammalia</taxon>
        <taxon>Eutheria</taxon>
        <taxon>Euarchontoglires</taxon>
        <taxon>Glires</taxon>
        <taxon>Rodentia</taxon>
        <taxon>Hystricomorpha</taxon>
        <taxon>Bathyergidae</taxon>
        <taxon>Heterocephalus</taxon>
    </lineage>
</organism>
<evidence type="ECO:0000256" key="1">
    <source>
        <dbReference type="SAM" id="MobiDB-lite"/>
    </source>
</evidence>
<dbReference type="Proteomes" id="UP000694906">
    <property type="component" value="Unplaced"/>
</dbReference>